<reference evidence="2" key="1">
    <citation type="submission" date="2021-02" db="EMBL/GenBank/DDBJ databases">
        <authorList>
            <person name="Nowell W R."/>
        </authorList>
    </citation>
    <scope>NUCLEOTIDE SEQUENCE</scope>
</reference>
<organism evidence="2 3">
    <name type="scientific">Adineta steineri</name>
    <dbReference type="NCBI Taxonomy" id="433720"/>
    <lineage>
        <taxon>Eukaryota</taxon>
        <taxon>Metazoa</taxon>
        <taxon>Spiralia</taxon>
        <taxon>Gnathifera</taxon>
        <taxon>Rotifera</taxon>
        <taxon>Eurotatoria</taxon>
        <taxon>Bdelloidea</taxon>
        <taxon>Adinetida</taxon>
        <taxon>Adinetidae</taxon>
        <taxon>Adineta</taxon>
    </lineage>
</organism>
<comment type="caution">
    <text evidence="2">The sequence shown here is derived from an EMBL/GenBank/DDBJ whole genome shotgun (WGS) entry which is preliminary data.</text>
</comment>
<accession>A0A820R1R2</accession>
<evidence type="ECO:0000259" key="1">
    <source>
        <dbReference type="Pfam" id="PF01370"/>
    </source>
</evidence>
<name>A0A820R1R2_9BILA</name>
<sequence>MSLNINKTVLITGASGVLGRQVTNRFIDAGWDVTGLAYNRANKKHLIRCDLTNFDETDKTIREIQ</sequence>
<evidence type="ECO:0000313" key="3">
    <source>
        <dbReference type="Proteomes" id="UP000663868"/>
    </source>
</evidence>
<dbReference type="Proteomes" id="UP000663868">
    <property type="component" value="Unassembled WGS sequence"/>
</dbReference>
<feature type="non-terminal residue" evidence="2">
    <location>
        <position position="1"/>
    </location>
</feature>
<protein>
    <recommendedName>
        <fullName evidence="1">NAD-dependent epimerase/dehydratase domain-containing protein</fullName>
    </recommendedName>
</protein>
<dbReference type="Pfam" id="PF01370">
    <property type="entry name" value="Epimerase"/>
    <property type="match status" value="1"/>
</dbReference>
<dbReference type="AlphaFoldDB" id="A0A820R1R2"/>
<gene>
    <name evidence="2" type="ORF">KXQ929_LOCUS52668</name>
</gene>
<dbReference type="Gene3D" id="3.40.50.720">
    <property type="entry name" value="NAD(P)-binding Rossmann-like Domain"/>
    <property type="match status" value="1"/>
</dbReference>
<feature type="domain" description="NAD-dependent epimerase/dehydratase" evidence="1">
    <location>
        <begin position="9"/>
        <end position="63"/>
    </location>
</feature>
<evidence type="ECO:0000313" key="2">
    <source>
        <dbReference type="EMBL" id="CAF4429019.1"/>
    </source>
</evidence>
<dbReference type="SUPFAM" id="SSF51735">
    <property type="entry name" value="NAD(P)-binding Rossmann-fold domains"/>
    <property type="match status" value="1"/>
</dbReference>
<dbReference type="InterPro" id="IPR036291">
    <property type="entry name" value="NAD(P)-bd_dom_sf"/>
</dbReference>
<dbReference type="InterPro" id="IPR001509">
    <property type="entry name" value="Epimerase_deHydtase"/>
</dbReference>
<dbReference type="EMBL" id="CAJOBB010028304">
    <property type="protein sequence ID" value="CAF4429019.1"/>
    <property type="molecule type" value="Genomic_DNA"/>
</dbReference>
<proteinExistence type="predicted"/>